<dbReference type="InterPro" id="IPR033116">
    <property type="entry name" value="TRYPSIN_SER"/>
</dbReference>
<evidence type="ECO:0000313" key="11">
    <source>
        <dbReference type="Proteomes" id="UP000472271"/>
    </source>
</evidence>
<dbReference type="Pfam" id="PF00089">
    <property type="entry name" value="Trypsin"/>
    <property type="match status" value="1"/>
</dbReference>
<keyword evidence="11" id="KW-1185">Reference proteome</keyword>
<dbReference type="PRINTS" id="PR00722">
    <property type="entry name" value="CHYMOTRYPSIN"/>
</dbReference>
<feature type="domain" description="Peptidase S1" evidence="9">
    <location>
        <begin position="36"/>
        <end position="277"/>
    </location>
</feature>
<proteinExistence type="predicted"/>
<dbReference type="PROSITE" id="PS50240">
    <property type="entry name" value="TRYPSIN_DOM"/>
    <property type="match status" value="1"/>
</dbReference>
<evidence type="ECO:0000256" key="5">
    <source>
        <dbReference type="ARBA" id="ARBA00023157"/>
    </source>
</evidence>
<dbReference type="InterPro" id="IPR001254">
    <property type="entry name" value="Trypsin_dom"/>
</dbReference>
<dbReference type="Ensembl" id="ENSSORT00005057400.1">
    <property type="protein sequence ID" value="ENSSORP00005056107.1"/>
    <property type="gene ID" value="ENSSORG00005024987.1"/>
</dbReference>
<dbReference type="InterPro" id="IPR018114">
    <property type="entry name" value="TRYPSIN_HIS"/>
</dbReference>
<feature type="signal peptide" evidence="8">
    <location>
        <begin position="1"/>
        <end position="22"/>
    </location>
</feature>
<evidence type="ECO:0000256" key="2">
    <source>
        <dbReference type="ARBA" id="ARBA00022729"/>
    </source>
</evidence>
<organism evidence="10 11">
    <name type="scientific">Sphaeramia orbicularis</name>
    <name type="common">orbiculate cardinalfish</name>
    <dbReference type="NCBI Taxonomy" id="375764"/>
    <lineage>
        <taxon>Eukaryota</taxon>
        <taxon>Metazoa</taxon>
        <taxon>Chordata</taxon>
        <taxon>Craniata</taxon>
        <taxon>Vertebrata</taxon>
        <taxon>Euteleostomi</taxon>
        <taxon>Actinopterygii</taxon>
        <taxon>Neopterygii</taxon>
        <taxon>Teleostei</taxon>
        <taxon>Neoteleostei</taxon>
        <taxon>Acanthomorphata</taxon>
        <taxon>Gobiaria</taxon>
        <taxon>Kurtiformes</taxon>
        <taxon>Apogonoidei</taxon>
        <taxon>Apogonidae</taxon>
        <taxon>Apogoninae</taxon>
        <taxon>Sphaeramia</taxon>
    </lineage>
</organism>
<keyword evidence="2 8" id="KW-0732">Signal</keyword>
<keyword evidence="1 7" id="KW-0645">Protease</keyword>
<reference evidence="10" key="1">
    <citation type="submission" date="2019-06" db="EMBL/GenBank/DDBJ databases">
        <authorList>
            <consortium name="Wellcome Sanger Institute Data Sharing"/>
        </authorList>
    </citation>
    <scope>NUCLEOTIDE SEQUENCE [LARGE SCALE GENOMIC DNA]</scope>
</reference>
<dbReference type="SMART" id="SM00020">
    <property type="entry name" value="Tryp_SPc"/>
    <property type="match status" value="1"/>
</dbReference>
<dbReference type="Gene3D" id="2.40.10.10">
    <property type="entry name" value="Trypsin-like serine proteases"/>
    <property type="match status" value="2"/>
</dbReference>
<evidence type="ECO:0000259" key="9">
    <source>
        <dbReference type="PROSITE" id="PS50240"/>
    </source>
</evidence>
<reference evidence="10" key="3">
    <citation type="submission" date="2025-09" db="UniProtKB">
        <authorList>
            <consortium name="Ensembl"/>
        </authorList>
    </citation>
    <scope>IDENTIFICATION</scope>
</reference>
<dbReference type="GO" id="GO:0006508">
    <property type="term" value="P:proteolysis"/>
    <property type="evidence" value="ECO:0007669"/>
    <property type="project" value="UniProtKB-KW"/>
</dbReference>
<protein>
    <submittedName>
        <fullName evidence="10">Prostasin-like</fullName>
    </submittedName>
</protein>
<reference evidence="10" key="2">
    <citation type="submission" date="2025-08" db="UniProtKB">
        <authorList>
            <consortium name="Ensembl"/>
        </authorList>
    </citation>
    <scope>IDENTIFICATION</scope>
</reference>
<dbReference type="PANTHER" id="PTHR24253">
    <property type="entry name" value="TRANSMEMBRANE PROTEASE SERINE"/>
    <property type="match status" value="1"/>
</dbReference>
<evidence type="ECO:0000313" key="10">
    <source>
        <dbReference type="Ensembl" id="ENSSORP00005056107.1"/>
    </source>
</evidence>
<evidence type="ECO:0000256" key="1">
    <source>
        <dbReference type="ARBA" id="ARBA00022670"/>
    </source>
</evidence>
<dbReference type="GO" id="GO:0004252">
    <property type="term" value="F:serine-type endopeptidase activity"/>
    <property type="evidence" value="ECO:0007669"/>
    <property type="project" value="InterPro"/>
</dbReference>
<keyword evidence="3 7" id="KW-0378">Hydrolase</keyword>
<dbReference type="OrthoDB" id="546450at2759"/>
<dbReference type="InterPro" id="IPR001314">
    <property type="entry name" value="Peptidase_S1A"/>
</dbReference>
<dbReference type="InterPro" id="IPR043504">
    <property type="entry name" value="Peptidase_S1_PA_chymotrypsin"/>
</dbReference>
<dbReference type="InParanoid" id="A0A673CU30"/>
<dbReference type="InterPro" id="IPR009003">
    <property type="entry name" value="Peptidase_S1_PA"/>
</dbReference>
<dbReference type="PROSITE" id="PS00134">
    <property type="entry name" value="TRYPSIN_HIS"/>
    <property type="match status" value="1"/>
</dbReference>
<evidence type="ECO:0000256" key="3">
    <source>
        <dbReference type="ARBA" id="ARBA00022801"/>
    </source>
</evidence>
<dbReference type="AlphaFoldDB" id="A0A673CU30"/>
<keyword evidence="6" id="KW-0325">Glycoprotein</keyword>
<dbReference type="CDD" id="cd00190">
    <property type="entry name" value="Tryp_SPc"/>
    <property type="match status" value="1"/>
</dbReference>
<sequence>MSRDFQFSAIFWCATGILVVVCAEECGRPMIVENRIVGGIDATDGAWPWQVDIQTNNDGHICGGSLITNKWVLSAAHCFPNPYDVSPYIVYAGRYQLNNFNMHQSVHRVSRIVIPAGYEEPHNGKDLALVQLSSPVTWSDYIRPVCLPASGTLFPGGMRCYVTGWGNVRDEVPLSGVGTLQEVQVPIISQSSCQEMYNLNPTEQVDILYDMICAGYQEGGKDSCQGDSGGPLVCQMVNGTWVQAGVVSFGLGCAHRNQPGVYAKVSAYSDFIRNTIPEIRLYGSANRNWCGSTAMLVGCLSTLLTLLQR</sequence>
<evidence type="ECO:0000256" key="6">
    <source>
        <dbReference type="ARBA" id="ARBA00023180"/>
    </source>
</evidence>
<evidence type="ECO:0000256" key="8">
    <source>
        <dbReference type="SAM" id="SignalP"/>
    </source>
</evidence>
<name>A0A673CU30_9TELE</name>
<gene>
    <name evidence="10" type="primary">zgc:92313</name>
</gene>
<dbReference type="PANTHER" id="PTHR24253:SF144">
    <property type="entry name" value="CHYMOTRYPSIN-LIKE PROTEASE CTRL-1-RELATED"/>
    <property type="match status" value="1"/>
</dbReference>
<accession>A0A673CU30</accession>
<feature type="chain" id="PRO_5025464136" evidence="8">
    <location>
        <begin position="23"/>
        <end position="309"/>
    </location>
</feature>
<dbReference type="Proteomes" id="UP000472271">
    <property type="component" value="Chromosome 19"/>
</dbReference>
<keyword evidence="5" id="KW-1015">Disulfide bond</keyword>
<dbReference type="PROSITE" id="PS00135">
    <property type="entry name" value="TRYPSIN_SER"/>
    <property type="match status" value="1"/>
</dbReference>
<dbReference type="FunFam" id="2.40.10.10:FF:000024">
    <property type="entry name" value="Serine protease 53"/>
    <property type="match status" value="1"/>
</dbReference>
<evidence type="ECO:0000256" key="4">
    <source>
        <dbReference type="ARBA" id="ARBA00022825"/>
    </source>
</evidence>
<evidence type="ECO:0000256" key="7">
    <source>
        <dbReference type="RuleBase" id="RU363034"/>
    </source>
</evidence>
<dbReference type="SUPFAM" id="SSF50494">
    <property type="entry name" value="Trypsin-like serine proteases"/>
    <property type="match status" value="1"/>
</dbReference>
<keyword evidence="4 7" id="KW-0720">Serine protease</keyword>